<comment type="cofactor">
    <cofactor evidence="1">
        <name>Co(2+)</name>
        <dbReference type="ChEBI" id="CHEBI:48828"/>
    </cofactor>
</comment>
<dbReference type="GO" id="GO:0046872">
    <property type="term" value="F:metal ion binding"/>
    <property type="evidence" value="ECO:0007669"/>
    <property type="project" value="UniProtKB-KW"/>
</dbReference>
<keyword evidence="8" id="KW-0378">Hydrolase</keyword>
<keyword evidence="7" id="KW-0479">Metal-binding</keyword>
<dbReference type="GO" id="GO:0004177">
    <property type="term" value="F:aminopeptidase activity"/>
    <property type="evidence" value="ECO:0007669"/>
    <property type="project" value="UniProtKB-KW"/>
</dbReference>
<protein>
    <submittedName>
        <fullName evidence="10">Aminopeptidase</fullName>
    </submittedName>
</protein>
<gene>
    <name evidence="10" type="ORF">IAA72_07250</name>
</gene>
<comment type="cofactor">
    <cofactor evidence="3">
        <name>Zn(2+)</name>
        <dbReference type="ChEBI" id="CHEBI:29105"/>
    </cofactor>
</comment>
<evidence type="ECO:0000313" key="11">
    <source>
        <dbReference type="Proteomes" id="UP000810292"/>
    </source>
</evidence>
<dbReference type="Pfam" id="PF02073">
    <property type="entry name" value="Peptidase_M29"/>
    <property type="match status" value="1"/>
</dbReference>
<dbReference type="EMBL" id="JADIMF010000118">
    <property type="protein sequence ID" value="MBO8469563.1"/>
    <property type="molecule type" value="Genomic_DNA"/>
</dbReference>
<dbReference type="Gene3D" id="3.40.1830.10">
    <property type="entry name" value="Thermophilic metalloprotease (M29)"/>
    <property type="match status" value="1"/>
</dbReference>
<keyword evidence="9" id="KW-0482">Metalloprotease</keyword>
<evidence type="ECO:0000256" key="6">
    <source>
        <dbReference type="ARBA" id="ARBA00022670"/>
    </source>
</evidence>
<sequence>MLPHLDYAKKMARVLLEVGIEIKEGQPVFIETPVEAYEFISILVHEAYECGASDVFVLWLSDKTERENARHNGVSDDWMLEICRRYAERKAGYIRIMCPSFSEDELDPELVNGIMKQKTARRKLFRQAGGGFTLTCIPTDEWADKVFPELEQEDRMEALWDLVYNLMKCPDPDPVASWREYIRNTEKRKKALDSRGYVKYRYRSGRTDLTLSPADEAIWFGGCNRYIDRVFIPNLPTEEIFTVPQKFSAEGHVESTMPLNYDGRMIEGIKIDFHEGKAVSVHADKGEDILREIIASDEGASYLGEFALVDQASRIASSGKILYTTLYDENASCHIALGTAAGQMPEGRDEELGVNRSCVHVDFMIGSDDMTVEAEKADGTWERILVNGRWNDKVFEN</sequence>
<dbReference type="InterPro" id="IPR000787">
    <property type="entry name" value="Peptidase_M29"/>
</dbReference>
<evidence type="ECO:0000256" key="2">
    <source>
        <dbReference type="ARBA" id="ARBA00001946"/>
    </source>
</evidence>
<evidence type="ECO:0000256" key="9">
    <source>
        <dbReference type="ARBA" id="ARBA00023049"/>
    </source>
</evidence>
<evidence type="ECO:0000313" key="10">
    <source>
        <dbReference type="EMBL" id="MBO8469563.1"/>
    </source>
</evidence>
<dbReference type="PANTHER" id="PTHR34448">
    <property type="entry name" value="AMINOPEPTIDASE"/>
    <property type="match status" value="1"/>
</dbReference>
<comment type="cofactor">
    <cofactor evidence="2">
        <name>Mg(2+)</name>
        <dbReference type="ChEBI" id="CHEBI:18420"/>
    </cofactor>
</comment>
<evidence type="ECO:0000256" key="8">
    <source>
        <dbReference type="ARBA" id="ARBA00022801"/>
    </source>
</evidence>
<dbReference type="InterPro" id="IPR035097">
    <property type="entry name" value="M29_N-terminal"/>
</dbReference>
<dbReference type="SUPFAM" id="SSF144052">
    <property type="entry name" value="Thermophilic metalloprotease-like"/>
    <property type="match status" value="1"/>
</dbReference>
<keyword evidence="6" id="KW-0645">Protease</keyword>
<name>A0A9D9NDN1_9SPIO</name>
<evidence type="ECO:0000256" key="1">
    <source>
        <dbReference type="ARBA" id="ARBA00001941"/>
    </source>
</evidence>
<organism evidence="10 11">
    <name type="scientific">Candidatus Ornithospirochaeta stercoravium</name>
    <dbReference type="NCBI Taxonomy" id="2840897"/>
    <lineage>
        <taxon>Bacteria</taxon>
        <taxon>Pseudomonadati</taxon>
        <taxon>Spirochaetota</taxon>
        <taxon>Spirochaetia</taxon>
        <taxon>Spirochaetales</taxon>
        <taxon>Spirochaetaceae</taxon>
        <taxon>Spirochaetaceae incertae sedis</taxon>
        <taxon>Candidatus Ornithospirochaeta</taxon>
    </lineage>
</organism>
<reference evidence="10" key="1">
    <citation type="submission" date="2020-10" db="EMBL/GenBank/DDBJ databases">
        <authorList>
            <person name="Gilroy R."/>
        </authorList>
    </citation>
    <scope>NUCLEOTIDE SEQUENCE</scope>
    <source>
        <strain evidence="10">14700</strain>
    </source>
</reference>
<comment type="similarity">
    <text evidence="4">Belongs to the peptidase M29 family.</text>
</comment>
<reference evidence="10" key="2">
    <citation type="journal article" date="2021" name="PeerJ">
        <title>Extensive microbial diversity within the chicken gut microbiome revealed by metagenomics and culture.</title>
        <authorList>
            <person name="Gilroy R."/>
            <person name="Ravi A."/>
            <person name="Getino M."/>
            <person name="Pursley I."/>
            <person name="Horton D.L."/>
            <person name="Alikhan N.F."/>
            <person name="Baker D."/>
            <person name="Gharbi K."/>
            <person name="Hall N."/>
            <person name="Watson M."/>
            <person name="Adriaenssens E.M."/>
            <person name="Foster-Nyarko E."/>
            <person name="Jarju S."/>
            <person name="Secka A."/>
            <person name="Antonio M."/>
            <person name="Oren A."/>
            <person name="Chaudhuri R.R."/>
            <person name="La Ragione R."/>
            <person name="Hildebrand F."/>
            <person name="Pallen M.J."/>
        </authorList>
    </citation>
    <scope>NUCLEOTIDE SEQUENCE</scope>
    <source>
        <strain evidence="10">14700</strain>
    </source>
</reference>
<dbReference type="Proteomes" id="UP000810292">
    <property type="component" value="Unassembled WGS sequence"/>
</dbReference>
<comment type="caution">
    <text evidence="10">The sequence shown here is derived from an EMBL/GenBank/DDBJ whole genome shotgun (WGS) entry which is preliminary data.</text>
</comment>
<evidence type="ECO:0000256" key="3">
    <source>
        <dbReference type="ARBA" id="ARBA00001947"/>
    </source>
</evidence>
<dbReference type="GO" id="GO:0008237">
    <property type="term" value="F:metallopeptidase activity"/>
    <property type="evidence" value="ECO:0007669"/>
    <property type="project" value="UniProtKB-KW"/>
</dbReference>
<dbReference type="InterPro" id="IPR052170">
    <property type="entry name" value="M29_Exopeptidase"/>
</dbReference>
<dbReference type="PANTHER" id="PTHR34448:SF3">
    <property type="entry name" value="AMINOPEPTIDASE AMPS"/>
    <property type="match status" value="1"/>
</dbReference>
<dbReference type="AlphaFoldDB" id="A0A9D9NDN1"/>
<keyword evidence="5 10" id="KW-0031">Aminopeptidase</keyword>
<proteinExistence type="inferred from homology"/>
<evidence type="ECO:0000256" key="5">
    <source>
        <dbReference type="ARBA" id="ARBA00022438"/>
    </source>
</evidence>
<evidence type="ECO:0000256" key="7">
    <source>
        <dbReference type="ARBA" id="ARBA00022723"/>
    </source>
</evidence>
<evidence type="ECO:0000256" key="4">
    <source>
        <dbReference type="ARBA" id="ARBA00008236"/>
    </source>
</evidence>
<dbReference type="PRINTS" id="PR00919">
    <property type="entry name" value="THERMOPTASE"/>
</dbReference>
<dbReference type="GO" id="GO:0006508">
    <property type="term" value="P:proteolysis"/>
    <property type="evidence" value="ECO:0007669"/>
    <property type="project" value="UniProtKB-KW"/>
</dbReference>
<accession>A0A9D9NDN1</accession>